<comment type="similarity">
    <text evidence="1">Belongs to the enoyl-CoA hydratase/isomerase family.</text>
</comment>
<evidence type="ECO:0000256" key="2">
    <source>
        <dbReference type="ARBA" id="ARBA00023098"/>
    </source>
</evidence>
<accession>A0A543FBK7</accession>
<evidence type="ECO:0000256" key="1">
    <source>
        <dbReference type="ARBA" id="ARBA00005254"/>
    </source>
</evidence>
<evidence type="ECO:0000313" key="4">
    <source>
        <dbReference type="EMBL" id="TQM31219.1"/>
    </source>
</evidence>
<dbReference type="PANTHER" id="PTHR11941:SF169">
    <property type="entry name" value="(7AS)-7A-METHYL-1,5-DIOXO-2,3,5,6,7,7A-HEXAHYDRO-1H-INDENE-CARBOXYL-COA HYDROLASE"/>
    <property type="match status" value="1"/>
</dbReference>
<proteinExistence type="inferred from homology"/>
<dbReference type="GO" id="GO:0006635">
    <property type="term" value="P:fatty acid beta-oxidation"/>
    <property type="evidence" value="ECO:0007669"/>
    <property type="project" value="TreeGrafter"/>
</dbReference>
<dbReference type="EMBL" id="VFPG01000001">
    <property type="protein sequence ID" value="TQM31219.1"/>
    <property type="molecule type" value="Genomic_DNA"/>
</dbReference>
<dbReference type="Proteomes" id="UP000316331">
    <property type="component" value="Unassembled WGS sequence"/>
</dbReference>
<evidence type="ECO:0000256" key="3">
    <source>
        <dbReference type="ARBA" id="ARBA00023239"/>
    </source>
</evidence>
<dbReference type="GO" id="GO:0016829">
    <property type="term" value="F:lyase activity"/>
    <property type="evidence" value="ECO:0007669"/>
    <property type="project" value="UniProtKB-KW"/>
</dbReference>
<keyword evidence="5" id="KW-1185">Reference proteome</keyword>
<comment type="caution">
    <text evidence="4">The sequence shown here is derived from an EMBL/GenBank/DDBJ whole genome shotgun (WGS) entry which is preliminary data.</text>
</comment>
<dbReference type="PANTHER" id="PTHR11941">
    <property type="entry name" value="ENOYL-COA HYDRATASE-RELATED"/>
    <property type="match status" value="1"/>
</dbReference>
<dbReference type="Gene3D" id="3.90.226.10">
    <property type="entry name" value="2-enoyl-CoA Hydratase, Chain A, domain 1"/>
    <property type="match status" value="1"/>
</dbReference>
<reference evidence="4 5" key="1">
    <citation type="submission" date="2019-06" db="EMBL/GenBank/DDBJ databases">
        <title>Sequencing the genomes of 1000 actinobacteria strains.</title>
        <authorList>
            <person name="Klenk H.-P."/>
        </authorList>
    </citation>
    <scope>NUCLEOTIDE SEQUENCE [LARGE SCALE GENOMIC DNA]</scope>
    <source>
        <strain evidence="4 5">DSM 103495</strain>
    </source>
</reference>
<protein>
    <submittedName>
        <fullName evidence="4">Enoyl-CoA hydratase</fullName>
    </submittedName>
</protein>
<keyword evidence="3" id="KW-0456">Lyase</keyword>
<gene>
    <name evidence="4" type="ORF">FB390_2872</name>
</gene>
<dbReference type="CDD" id="cd06558">
    <property type="entry name" value="crotonase-like"/>
    <property type="match status" value="1"/>
</dbReference>
<dbReference type="SUPFAM" id="SSF52096">
    <property type="entry name" value="ClpP/crotonase"/>
    <property type="match status" value="1"/>
</dbReference>
<keyword evidence="2" id="KW-0443">Lipid metabolism</keyword>
<organism evidence="4 5">
    <name type="scientific">Nocardia bhagyanarayanae</name>
    <dbReference type="NCBI Taxonomy" id="1215925"/>
    <lineage>
        <taxon>Bacteria</taxon>
        <taxon>Bacillati</taxon>
        <taxon>Actinomycetota</taxon>
        <taxon>Actinomycetes</taxon>
        <taxon>Mycobacteriales</taxon>
        <taxon>Nocardiaceae</taxon>
        <taxon>Nocardia</taxon>
    </lineage>
</organism>
<dbReference type="InterPro" id="IPR029045">
    <property type="entry name" value="ClpP/crotonase-like_dom_sf"/>
</dbReference>
<dbReference type="AlphaFoldDB" id="A0A543FBK7"/>
<dbReference type="Pfam" id="PF00378">
    <property type="entry name" value="ECH_1"/>
    <property type="match status" value="1"/>
</dbReference>
<name>A0A543FBK7_9NOCA</name>
<dbReference type="InterPro" id="IPR001753">
    <property type="entry name" value="Enoyl-CoA_hydra/iso"/>
</dbReference>
<evidence type="ECO:0000313" key="5">
    <source>
        <dbReference type="Proteomes" id="UP000316331"/>
    </source>
</evidence>
<sequence>MRAVPNLCERRRAAGREAAELGAYPTPAARTGMRGAAAAEGSVRAMAEFVTLELPEGEGARGVAVLRIARPPMNPLNVQVVREVAEAAAAVAADPRVAALVVYGDERVFSAGDDVAELAALNADQAQAMAADVQSALGCLAKVPQPTVAAISGYCLGAGLELALGADRRVIGDNVKLGLPQIHAGLIPLAGIRRLSLLIGPGPAKDLVYTGRFVEPDEARALGLVDEVVAPDDVFAAALRWAERFTDGPARALAAAKAVFEAGPHGLDRARTEWAGLFATEDRRIGTESYVADGPGSAAFVGR</sequence>